<gene>
    <name evidence="1" type="ORF">CTOB1V02_LOCUS11514</name>
</gene>
<dbReference type="EMBL" id="OB666773">
    <property type="protein sequence ID" value="CAD7233693.1"/>
    <property type="molecule type" value="Genomic_DNA"/>
</dbReference>
<evidence type="ECO:0000313" key="1">
    <source>
        <dbReference type="EMBL" id="CAD7233693.1"/>
    </source>
</evidence>
<protein>
    <submittedName>
        <fullName evidence="1">Uncharacterized protein</fullName>
    </submittedName>
</protein>
<accession>A0A7R8ZRH6</accession>
<organism evidence="1">
    <name type="scientific">Cyprideis torosa</name>
    <dbReference type="NCBI Taxonomy" id="163714"/>
    <lineage>
        <taxon>Eukaryota</taxon>
        <taxon>Metazoa</taxon>
        <taxon>Ecdysozoa</taxon>
        <taxon>Arthropoda</taxon>
        <taxon>Crustacea</taxon>
        <taxon>Oligostraca</taxon>
        <taxon>Ostracoda</taxon>
        <taxon>Podocopa</taxon>
        <taxon>Podocopida</taxon>
        <taxon>Cytherocopina</taxon>
        <taxon>Cytheroidea</taxon>
        <taxon>Cytherideidae</taxon>
        <taxon>Cyprideis</taxon>
    </lineage>
</organism>
<dbReference type="AlphaFoldDB" id="A0A7R8ZRH6"/>
<proteinExistence type="predicted"/>
<sequence>MQTLTSNVLSSSAKDKKCKKFPLELRKASAAILKAFLTFKTIHPSLYLQGGERRIEPTVFLFILFFSFRDVKRWLSFLWIEELVRQESRTAEFKRSVATVMAPEIRSGQHVMFGQDIKVHCPGLLRPFFFVFLASRFPP</sequence>
<name>A0A7R8ZRH6_9CRUS</name>
<reference evidence="1" key="1">
    <citation type="submission" date="2020-11" db="EMBL/GenBank/DDBJ databases">
        <authorList>
            <person name="Tran Van P."/>
        </authorList>
    </citation>
    <scope>NUCLEOTIDE SEQUENCE</scope>
</reference>